<proteinExistence type="predicted"/>
<keyword evidence="2" id="KW-0732">Signal</keyword>
<accession>A0A1H2TQD0</accession>
<dbReference type="OrthoDB" id="2914047at2"/>
<evidence type="ECO:0000256" key="2">
    <source>
        <dbReference type="SAM" id="SignalP"/>
    </source>
</evidence>
<dbReference type="RefSeq" id="WP_091736820.1">
    <property type="nucleotide sequence ID" value="NZ_FNNQ01000003.1"/>
</dbReference>
<organism evidence="3 4">
    <name type="scientific">Marininema mesophilum</name>
    <dbReference type="NCBI Taxonomy" id="1048340"/>
    <lineage>
        <taxon>Bacteria</taxon>
        <taxon>Bacillati</taxon>
        <taxon>Bacillota</taxon>
        <taxon>Bacilli</taxon>
        <taxon>Bacillales</taxon>
        <taxon>Thermoactinomycetaceae</taxon>
        <taxon>Marininema</taxon>
    </lineage>
</organism>
<dbReference type="AlphaFoldDB" id="A0A1H2TQD0"/>
<reference evidence="3 4" key="1">
    <citation type="submission" date="2016-10" db="EMBL/GenBank/DDBJ databases">
        <authorList>
            <person name="de Groot N.N."/>
        </authorList>
    </citation>
    <scope>NUCLEOTIDE SEQUENCE [LARGE SCALE GENOMIC DNA]</scope>
    <source>
        <strain evidence="3 4">DSM 45610</strain>
    </source>
</reference>
<dbReference type="Proteomes" id="UP000198534">
    <property type="component" value="Unassembled WGS sequence"/>
</dbReference>
<feature type="signal peptide" evidence="2">
    <location>
        <begin position="1"/>
        <end position="31"/>
    </location>
</feature>
<feature type="chain" id="PRO_5011456278" description="WxL domain-containing protein" evidence="2">
    <location>
        <begin position="32"/>
        <end position="357"/>
    </location>
</feature>
<evidence type="ECO:0008006" key="5">
    <source>
        <dbReference type="Google" id="ProtNLM"/>
    </source>
</evidence>
<protein>
    <recommendedName>
        <fullName evidence="5">WxL domain-containing protein</fullName>
    </recommendedName>
</protein>
<name>A0A1H2TQD0_9BACL</name>
<evidence type="ECO:0000313" key="3">
    <source>
        <dbReference type="EMBL" id="SDW45494.1"/>
    </source>
</evidence>
<evidence type="ECO:0000313" key="4">
    <source>
        <dbReference type="Proteomes" id="UP000198534"/>
    </source>
</evidence>
<feature type="region of interest" description="Disordered" evidence="1">
    <location>
        <begin position="53"/>
        <end position="105"/>
    </location>
</feature>
<sequence>MNNVKRKVFTGAFALLLAASVSAGASSKAFAAQKSEEKAPKKYIQGYLVKDGKKTPVYSDSNKQKSDSKTPMSAEDDSSPYAEAYPKLPEDPYAPAPQTGNTITQSGDIGEIIYFEGERFLPGDAGEGGKKGKFYLEKKTDGQIEIGAYDPETLKIYPDDAANSERAQNGEEWMVEQYGPDYAWSKAFDGTSKLKRETQFELIRTGTPAKTGNWGFNESVKSGVQTWQIQSFTSTIGSKITAEAGLQIGDGKAFSLGGKVTTEMSASLSETFQENIVITDEKTVGTDFSIGPVNNPDYKYDVFRGAAYQLTSKYTLVPGDGLKKLMEEAPELKGLASPSSKYNEVEMYYPVTPGSHQ</sequence>
<keyword evidence="4" id="KW-1185">Reference proteome</keyword>
<evidence type="ECO:0000256" key="1">
    <source>
        <dbReference type="SAM" id="MobiDB-lite"/>
    </source>
</evidence>
<gene>
    <name evidence="3" type="ORF">SAMN05444487_103197</name>
</gene>
<dbReference type="EMBL" id="FNNQ01000003">
    <property type="protein sequence ID" value="SDW45494.1"/>
    <property type="molecule type" value="Genomic_DNA"/>
</dbReference>